<protein>
    <submittedName>
        <fullName evidence="2">Uncharacterized protein</fullName>
    </submittedName>
</protein>
<dbReference type="Proteomes" id="UP001066276">
    <property type="component" value="Chromosome 10"/>
</dbReference>
<gene>
    <name evidence="2" type="ORF">NDU88_003768</name>
</gene>
<feature type="region of interest" description="Disordered" evidence="1">
    <location>
        <begin position="278"/>
        <end position="353"/>
    </location>
</feature>
<feature type="compositionally biased region" description="Basic and acidic residues" evidence="1">
    <location>
        <begin position="207"/>
        <end position="216"/>
    </location>
</feature>
<feature type="region of interest" description="Disordered" evidence="1">
    <location>
        <begin position="644"/>
        <end position="714"/>
    </location>
</feature>
<feature type="compositionally biased region" description="Basic and acidic residues" evidence="1">
    <location>
        <begin position="71"/>
        <end position="81"/>
    </location>
</feature>
<evidence type="ECO:0000313" key="2">
    <source>
        <dbReference type="EMBL" id="KAJ1098661.1"/>
    </source>
</evidence>
<name>A0AAV7M4C6_PLEWA</name>
<evidence type="ECO:0000256" key="1">
    <source>
        <dbReference type="SAM" id="MobiDB-lite"/>
    </source>
</evidence>
<reference evidence="2" key="1">
    <citation type="journal article" date="2022" name="bioRxiv">
        <title>Sequencing and chromosome-scale assembly of the giantPleurodeles waltlgenome.</title>
        <authorList>
            <person name="Brown T."/>
            <person name="Elewa A."/>
            <person name="Iarovenko S."/>
            <person name="Subramanian E."/>
            <person name="Araus A.J."/>
            <person name="Petzold A."/>
            <person name="Susuki M."/>
            <person name="Suzuki K.-i.T."/>
            <person name="Hayashi T."/>
            <person name="Toyoda A."/>
            <person name="Oliveira C."/>
            <person name="Osipova E."/>
            <person name="Leigh N.D."/>
            <person name="Simon A."/>
            <person name="Yun M.H."/>
        </authorList>
    </citation>
    <scope>NUCLEOTIDE SEQUENCE</scope>
    <source>
        <strain evidence="2">20211129_DDA</strain>
        <tissue evidence="2">Liver</tissue>
    </source>
</reference>
<feature type="compositionally biased region" description="Basic and acidic residues" evidence="1">
    <location>
        <begin position="278"/>
        <end position="288"/>
    </location>
</feature>
<feature type="compositionally biased region" description="Polar residues" evidence="1">
    <location>
        <begin position="679"/>
        <end position="697"/>
    </location>
</feature>
<keyword evidence="3" id="KW-1185">Reference proteome</keyword>
<feature type="compositionally biased region" description="Polar residues" evidence="1">
    <location>
        <begin position="391"/>
        <end position="403"/>
    </location>
</feature>
<proteinExistence type="predicted"/>
<comment type="caution">
    <text evidence="2">The sequence shown here is derived from an EMBL/GenBank/DDBJ whole genome shotgun (WGS) entry which is preliminary data.</text>
</comment>
<feature type="region of interest" description="Disordered" evidence="1">
    <location>
        <begin position="164"/>
        <end position="218"/>
    </location>
</feature>
<evidence type="ECO:0000313" key="3">
    <source>
        <dbReference type="Proteomes" id="UP001066276"/>
    </source>
</evidence>
<accession>A0AAV7M4C6</accession>
<sequence>MCESEEPRNGKYITYKKTLAAKWEAHELLTIGDQPNISASLSQEDTKSLGSPQEQTIQLAGNFLEKSHSYRNVDDSDEQRHQPTPPCRHMSNSYTIYETLKNNDRERIYGKSPQYEDSSGKDFQNNLENESTGEQNGNSTSFCGENSENGFSYRVVNINSGEHEDQTALSAKKDPEESHDYSAAKANSQEQEDQLKPPTKTQNAKTLHTESEEPRNGKYITYKKTLAAKWEAHELLTIGDQPNISASLSQEDTKSLGSPQEQTIQLAGNFLEKSHSYRNVDDSDEQRHQPTPPCRHMSNSYTIYETLKDNDRERIYGKSPQYEDSSGKDFQNNLENESTGEQNGSSTSFCGENSENGFSYRVVNINSGEHEDQTALSAKKGPEESHDYSAANANSQEQEDQLSPQTWNILETSFHHRTAMERPSKLKGQTAAPDWIISKKNCRFNPVETIERSSRLRGNISRINTDYNATNYTAGQEIWRPTTPTGNSSKKRYSYSDSNNIYKTENNLSAKTHVERIYPCKATDDDTEQEVGTFSEKRVYHSIVKGSSVAQEDLSTWPIGKMLEKTVGEKNKRQSFSFAGEYSEKNIDYSESIWTTEEQSIALSETISLKEVHHSIVEETTGEQQNQSKPPAGSSLENIFSSRAVNYGTTVQKDPPAEERSEKRTNYTNTTTGKKHRSTPPTGKSLENQFSHSAVSETTREQKHRQPGKSLNMSIPYKALNGTTREQEGTSTSLDVKNSEQSSIDSAVNYTTSEENIYPLLKISNVHTPNKAVVDTLSEQTYKITCPSWKGSETTLTCRNIIPIGEGSSYKMGVGDAIEVAPLLKIVPRFGGVQLLKLQSVHIDKLRGSGSRILYRE</sequence>
<feature type="region of interest" description="Disordered" evidence="1">
    <location>
        <begin position="71"/>
        <end position="145"/>
    </location>
</feature>
<feature type="compositionally biased region" description="Basic and acidic residues" evidence="1">
    <location>
        <begin position="655"/>
        <end position="665"/>
    </location>
</feature>
<dbReference type="AlphaFoldDB" id="A0AAV7M4C6"/>
<dbReference type="EMBL" id="JANPWB010000014">
    <property type="protein sequence ID" value="KAJ1098661.1"/>
    <property type="molecule type" value="Genomic_DNA"/>
</dbReference>
<feature type="compositionally biased region" description="Basic and acidic residues" evidence="1">
    <location>
        <begin position="306"/>
        <end position="316"/>
    </location>
</feature>
<feature type="compositionally biased region" description="Polar residues" evidence="1">
    <location>
        <begin position="115"/>
        <end position="145"/>
    </location>
</feature>
<feature type="compositionally biased region" description="Basic and acidic residues" evidence="1">
    <location>
        <begin position="164"/>
        <end position="182"/>
    </location>
</feature>
<feature type="compositionally biased region" description="Polar residues" evidence="1">
    <location>
        <begin position="322"/>
        <end position="353"/>
    </location>
</feature>
<feature type="region of interest" description="Disordered" evidence="1">
    <location>
        <begin position="371"/>
        <end position="403"/>
    </location>
</feature>
<organism evidence="2 3">
    <name type="scientific">Pleurodeles waltl</name>
    <name type="common">Iberian ribbed newt</name>
    <dbReference type="NCBI Taxonomy" id="8319"/>
    <lineage>
        <taxon>Eukaryota</taxon>
        <taxon>Metazoa</taxon>
        <taxon>Chordata</taxon>
        <taxon>Craniata</taxon>
        <taxon>Vertebrata</taxon>
        <taxon>Euteleostomi</taxon>
        <taxon>Amphibia</taxon>
        <taxon>Batrachia</taxon>
        <taxon>Caudata</taxon>
        <taxon>Salamandroidea</taxon>
        <taxon>Salamandridae</taxon>
        <taxon>Pleurodelinae</taxon>
        <taxon>Pleurodeles</taxon>
    </lineage>
</organism>